<feature type="active site" description="Proton acceptor" evidence="6">
    <location>
        <position position="165"/>
    </location>
</feature>
<feature type="binding site" evidence="8">
    <location>
        <position position="166"/>
    </location>
    <ligand>
        <name>Mn(2+)</name>
        <dbReference type="ChEBI" id="CHEBI:29035"/>
        <label>1</label>
    </ligand>
</feature>
<evidence type="ECO:0000256" key="4">
    <source>
        <dbReference type="ARBA" id="ARBA00022801"/>
    </source>
</evidence>
<name>A0AAD4NMS2_9BILA</name>
<dbReference type="SUPFAM" id="SSF53187">
    <property type="entry name" value="Zn-dependent exopeptidases"/>
    <property type="match status" value="1"/>
</dbReference>
<feature type="binding site" evidence="7">
    <location>
        <position position="329"/>
    </location>
    <ligand>
        <name>substrate</name>
        <note>ligand shared between homodimeric partners</note>
    </ligand>
</feature>
<accession>A0AAD4NMS2</accession>
<sequence length="472" mass="52730">MSYEDAVREVDKRQTKFIERLREAVEIPSVSAEAARRNEVFRMVDWTQKQMEALNIKCHQVENGMQTFPDGSAIKLPPVIFGQLGENKQKKTLLVYGHLDVQPADLSDGWNTEPFQLVEKDGKMFGRGSTDDKGPVIAWLNAIEVMQSLGIEIPVNIKFVFEGMEESGSEGLEQVLQAHKSTFLADIDWTCISDNYWVGKKKPCITYGLRGICYYGVEISGTKQDLHSGSFGGTVHEPMIDLCWILGQLTDVNGKILIEGLNDSVAPLSDEEKELYKTIDFNANAYKNELGAEKLTSECPQQLLMNRWRYPALSVHGIEGAFYGPGAKTVIPAKVIGKFSIRIVPNMEPSEVHTLVTNHLNKLWSQRGSPNKFKVNAHQGAKAWVADFKHPHYQAATRALKKVHGIDPDFTREGGSIPITLTFQDITEKNVMLLPIGACDDMAHSQNEKLDVSNYMNGIKAFVAYLLELGQL</sequence>
<dbReference type="InterPro" id="IPR017153">
    <property type="entry name" value="CNDP/DUG1"/>
</dbReference>
<dbReference type="AlphaFoldDB" id="A0AAD4NMS2"/>
<feature type="binding site" evidence="7">
    <location>
        <position position="227"/>
    </location>
    <ligand>
        <name>substrate</name>
        <note>ligand shared between homodimeric partners</note>
    </ligand>
</feature>
<dbReference type="InterPro" id="IPR011650">
    <property type="entry name" value="Peptidase_M20_dimer"/>
</dbReference>
<feature type="binding site" evidence="8">
    <location>
        <position position="131"/>
    </location>
    <ligand>
        <name>Mn(2+)</name>
        <dbReference type="ChEBI" id="CHEBI:29035"/>
        <label>2</label>
    </ligand>
</feature>
<dbReference type="InterPro" id="IPR002933">
    <property type="entry name" value="Peptidase_M20"/>
</dbReference>
<feature type="binding site" evidence="8">
    <location>
        <position position="98"/>
    </location>
    <ligand>
        <name>Mn(2+)</name>
        <dbReference type="ChEBI" id="CHEBI:29035"/>
        <label>2</label>
    </ligand>
</feature>
<evidence type="ECO:0000256" key="7">
    <source>
        <dbReference type="PIRSR" id="PIRSR037242-2"/>
    </source>
</evidence>
<evidence type="ECO:0000256" key="9">
    <source>
        <dbReference type="PIRSR" id="PIRSR037242-4"/>
    </source>
</evidence>
<feature type="binding site" evidence="8">
    <location>
        <position position="444"/>
    </location>
    <ligand>
        <name>Mn(2+)</name>
        <dbReference type="ChEBI" id="CHEBI:29035"/>
        <label>1</label>
    </ligand>
</feature>
<dbReference type="Proteomes" id="UP001201812">
    <property type="component" value="Unassembled WGS sequence"/>
</dbReference>
<evidence type="ECO:0000256" key="3">
    <source>
        <dbReference type="ARBA" id="ARBA00022723"/>
    </source>
</evidence>
<protein>
    <submittedName>
        <fullName evidence="11">Peptidase family m20/M25/M40 domain-containing protein</fullName>
    </submittedName>
</protein>
<keyword evidence="2" id="KW-0645">Protease</keyword>
<dbReference type="GO" id="GO:0070573">
    <property type="term" value="F:metallodipeptidase activity"/>
    <property type="evidence" value="ECO:0007669"/>
    <property type="project" value="InterPro"/>
</dbReference>
<evidence type="ECO:0000313" key="12">
    <source>
        <dbReference type="Proteomes" id="UP001201812"/>
    </source>
</evidence>
<dbReference type="PIRSF" id="PIRSF037242">
    <property type="entry name" value="CNDP_dipeptidase"/>
    <property type="match status" value="1"/>
</dbReference>
<evidence type="ECO:0000256" key="2">
    <source>
        <dbReference type="ARBA" id="ARBA00022670"/>
    </source>
</evidence>
<keyword evidence="3 8" id="KW-0479">Metal-binding</keyword>
<feature type="binding site" evidence="8">
    <location>
        <position position="131"/>
    </location>
    <ligand>
        <name>Mn(2+)</name>
        <dbReference type="ChEBI" id="CHEBI:29035"/>
        <label>1</label>
    </ligand>
</feature>
<dbReference type="GO" id="GO:0006508">
    <property type="term" value="P:proteolysis"/>
    <property type="evidence" value="ECO:0007669"/>
    <property type="project" value="UniProtKB-KW"/>
</dbReference>
<dbReference type="Pfam" id="PF01546">
    <property type="entry name" value="Peptidase_M20"/>
    <property type="match status" value="1"/>
</dbReference>
<dbReference type="PANTHER" id="PTHR43270:SF4">
    <property type="entry name" value="CARNOSINE DIPEPTIDASE 2, ISOFORM A"/>
    <property type="match status" value="1"/>
</dbReference>
<reference evidence="11" key="1">
    <citation type="submission" date="2022-01" db="EMBL/GenBank/DDBJ databases">
        <title>Genome Sequence Resource for Two Populations of Ditylenchus destructor, the Migratory Endoparasitic Phytonematode.</title>
        <authorList>
            <person name="Zhang H."/>
            <person name="Lin R."/>
            <person name="Xie B."/>
        </authorList>
    </citation>
    <scope>NUCLEOTIDE SEQUENCE</scope>
    <source>
        <strain evidence="11">BazhouSP</strain>
    </source>
</reference>
<dbReference type="Pfam" id="PF07687">
    <property type="entry name" value="M20_dimer"/>
    <property type="match status" value="1"/>
</dbReference>
<comment type="caution">
    <text evidence="11">The sequence shown here is derived from an EMBL/GenBank/DDBJ whole genome shotgun (WGS) entry which is preliminary data.</text>
</comment>
<dbReference type="PROSITE" id="PS00759">
    <property type="entry name" value="ARGE_DAPE_CPG2_2"/>
    <property type="match status" value="1"/>
</dbReference>
<feature type="binding site" description="in other chain" evidence="7">
    <location>
        <position position="194"/>
    </location>
    <ligand>
        <name>substrate</name>
        <note>ligand shared between homodimeric partners</note>
    </ligand>
</feature>
<dbReference type="EMBL" id="JAKKPZ010000001">
    <property type="protein sequence ID" value="KAI1729264.1"/>
    <property type="molecule type" value="Genomic_DNA"/>
</dbReference>
<dbReference type="Gene3D" id="3.30.70.360">
    <property type="match status" value="1"/>
</dbReference>
<dbReference type="Gene3D" id="3.40.630.10">
    <property type="entry name" value="Zn peptidases"/>
    <property type="match status" value="1"/>
</dbReference>
<evidence type="ECO:0000256" key="5">
    <source>
        <dbReference type="ARBA" id="ARBA00023049"/>
    </source>
</evidence>
<feature type="binding site" description="in other chain" evidence="7">
    <location>
        <position position="342"/>
    </location>
    <ligand>
        <name>substrate</name>
        <note>ligand shared between homodimeric partners</note>
    </ligand>
</feature>
<dbReference type="InterPro" id="IPR001261">
    <property type="entry name" value="ArgE/DapE_CS"/>
</dbReference>
<feature type="binding site" description="in other chain" evidence="7">
    <location>
        <position position="416"/>
    </location>
    <ligand>
        <name>substrate</name>
        <note>ligand shared between homodimeric partners</note>
    </ligand>
</feature>
<evidence type="ECO:0000313" key="11">
    <source>
        <dbReference type="EMBL" id="KAI1729264.1"/>
    </source>
</evidence>
<feature type="domain" description="Peptidase M20 dimerisation" evidence="10">
    <location>
        <begin position="207"/>
        <end position="363"/>
    </location>
</feature>
<dbReference type="InterPro" id="IPR051458">
    <property type="entry name" value="Cyt/Met_Dipeptidase"/>
</dbReference>
<keyword evidence="8" id="KW-0464">Manganese</keyword>
<evidence type="ECO:0000256" key="8">
    <source>
        <dbReference type="PIRSR" id="PIRSR037242-3"/>
    </source>
</evidence>
<evidence type="ECO:0000256" key="6">
    <source>
        <dbReference type="PIRSR" id="PIRSR037242-1"/>
    </source>
</evidence>
<dbReference type="PANTHER" id="PTHR43270">
    <property type="entry name" value="BETA-ALA-HIS DIPEPTIDASE"/>
    <property type="match status" value="1"/>
</dbReference>
<feature type="site" description="Important for catalytic activity" evidence="9">
    <location>
        <position position="227"/>
    </location>
</feature>
<gene>
    <name evidence="11" type="ORF">DdX_01494</name>
</gene>
<proteinExistence type="inferred from homology"/>
<dbReference type="GO" id="GO:0046872">
    <property type="term" value="F:metal ion binding"/>
    <property type="evidence" value="ECO:0007669"/>
    <property type="project" value="UniProtKB-KW"/>
</dbReference>
<evidence type="ECO:0000256" key="1">
    <source>
        <dbReference type="ARBA" id="ARBA00006247"/>
    </source>
</evidence>
<comment type="similarity">
    <text evidence="1">Belongs to the peptidase M20A family.</text>
</comment>
<keyword evidence="5" id="KW-0482">Metalloprotease</keyword>
<dbReference type="CDD" id="cd05676">
    <property type="entry name" value="M20_dipept_like_CNDP"/>
    <property type="match status" value="1"/>
</dbReference>
<feature type="active site" evidence="6">
    <location>
        <position position="100"/>
    </location>
</feature>
<keyword evidence="4" id="KW-0378">Hydrolase</keyword>
<comment type="cofactor">
    <cofactor evidence="8">
        <name>Mn(2+)</name>
        <dbReference type="ChEBI" id="CHEBI:29035"/>
    </cofactor>
    <text evidence="8">Binds 2 manganese ions per subunit.</text>
</comment>
<organism evidence="11 12">
    <name type="scientific">Ditylenchus destructor</name>
    <dbReference type="NCBI Taxonomy" id="166010"/>
    <lineage>
        <taxon>Eukaryota</taxon>
        <taxon>Metazoa</taxon>
        <taxon>Ecdysozoa</taxon>
        <taxon>Nematoda</taxon>
        <taxon>Chromadorea</taxon>
        <taxon>Rhabditida</taxon>
        <taxon>Tylenchina</taxon>
        <taxon>Tylenchomorpha</taxon>
        <taxon>Sphaerularioidea</taxon>
        <taxon>Anguinidae</taxon>
        <taxon>Anguininae</taxon>
        <taxon>Ditylenchus</taxon>
    </lineage>
</organism>
<feature type="binding site" evidence="8">
    <location>
        <position position="194"/>
    </location>
    <ligand>
        <name>Mn(2+)</name>
        <dbReference type="ChEBI" id="CHEBI:29035"/>
        <label>2</label>
    </ligand>
</feature>
<feature type="binding site" description="in other chain" evidence="7">
    <location>
        <position position="444"/>
    </location>
    <ligand>
        <name>substrate</name>
        <note>ligand shared between homodimeric partners</note>
    </ligand>
</feature>
<keyword evidence="12" id="KW-1185">Reference proteome</keyword>
<evidence type="ECO:0000259" key="10">
    <source>
        <dbReference type="Pfam" id="PF07687"/>
    </source>
</evidence>